<gene>
    <name evidence="3" type="primary">PIP5KL1_1</name>
    <name evidence="3" type="ORF">FOL47_002223</name>
</gene>
<keyword evidence="4" id="KW-1185">Reference proteome</keyword>
<comment type="caution">
    <text evidence="3">The sequence shown here is derived from an EMBL/GenBank/DDBJ whole genome shotgun (WGS) entry which is preliminary data.</text>
</comment>
<feature type="transmembrane region" description="Helical" evidence="2">
    <location>
        <begin position="588"/>
        <end position="606"/>
    </location>
</feature>
<dbReference type="SMART" id="SM00698">
    <property type="entry name" value="MORN"/>
    <property type="match status" value="12"/>
</dbReference>
<keyword evidence="1" id="KW-0677">Repeat</keyword>
<feature type="transmembrane region" description="Helical" evidence="2">
    <location>
        <begin position="626"/>
        <end position="646"/>
    </location>
</feature>
<dbReference type="Gene3D" id="2.20.110.10">
    <property type="entry name" value="Histone H3 K4-specific methyltransferase SET7/9 N-terminal domain"/>
    <property type="match status" value="3"/>
</dbReference>
<keyword evidence="3" id="KW-0418">Kinase</keyword>
<dbReference type="InterPro" id="IPR003409">
    <property type="entry name" value="MORN"/>
</dbReference>
<keyword evidence="2" id="KW-0472">Membrane</keyword>
<proteinExistence type="predicted"/>
<keyword evidence="3" id="KW-0808">Transferase</keyword>
<dbReference type="OrthoDB" id="423343at2759"/>
<feature type="transmembrane region" description="Helical" evidence="2">
    <location>
        <begin position="1106"/>
        <end position="1125"/>
    </location>
</feature>
<feature type="transmembrane region" description="Helical" evidence="2">
    <location>
        <begin position="548"/>
        <end position="567"/>
    </location>
</feature>
<dbReference type="Pfam" id="PF02493">
    <property type="entry name" value="MORN"/>
    <property type="match status" value="11"/>
</dbReference>
<evidence type="ECO:0000313" key="4">
    <source>
        <dbReference type="Proteomes" id="UP000591131"/>
    </source>
</evidence>
<feature type="transmembrane region" description="Helical" evidence="2">
    <location>
        <begin position="1168"/>
        <end position="1194"/>
    </location>
</feature>
<feature type="transmembrane region" description="Helical" evidence="2">
    <location>
        <begin position="1137"/>
        <end position="1156"/>
    </location>
</feature>
<name>A0A7J6MEX3_PERCH</name>
<dbReference type="PANTHER" id="PTHR43215">
    <property type="entry name" value="RADIAL SPOKE HEAD 1 HOMOLOG"/>
    <property type="match status" value="1"/>
</dbReference>
<evidence type="ECO:0000313" key="3">
    <source>
        <dbReference type="EMBL" id="KAF4670105.1"/>
    </source>
</evidence>
<evidence type="ECO:0000256" key="2">
    <source>
        <dbReference type="SAM" id="Phobius"/>
    </source>
</evidence>
<dbReference type="PANTHER" id="PTHR43215:SF14">
    <property type="entry name" value="RADIAL SPOKE HEAD 1 HOMOLOG"/>
    <property type="match status" value="1"/>
</dbReference>
<keyword evidence="2" id="KW-1133">Transmembrane helix</keyword>
<sequence length="2694" mass="304400">MIQIPWPSSNAAKTVTKHTLLINDSRYNIALYINRELVALGGLFAATASGESIPLIPQFHPDHHEYTIHPARGDVVDVTAVGRGGALVGLAGAGELSYVFKERIMVNSDKPEKSVNKAHLSTFTVNDLTLSPPVLEGGVSSYELKIAEGQQDVTVVAEADELCGAEVCIGNCFNTTMKPMATKTFTLNGSVGPPWSDTQIPITVRSEDKIRKETFVLNVRREVSSVAQLSGLNTEDCQLSPPFHPDVTDYSCKFSYNVTMTAKLTPLLDMQICKGCTILAPDNTVPHNMRNDFSEMRPRQWSSGRVWFRKLLYGEHHIIPFTVYAQDGYHRKVYNVYIECVAPWYMRADVTRSISSVASATAAVMSVAKASNLMALAKQVQFMSLTARIAGVPQVYVDYTKSMDGFSLQFGFLPDNWGEMSPESIRKYIEVYILKTLNEVLACQEALGIDYHLPGDLLHPERIALKFKFDGDDIASIFDEPQSWLFGGDDDEWMRRRRLDASQDAHVDLPKDPNDLQIFCDGAREEVITKYQRLLDIQEFVHTVCGNVIFQGIGMILLFLVYWIYYYGFAKRWRCRMEFLEPYPMWTFILDFGFIGFSSAACSTLFSENTRSIYIFGWQPSRDLVVFSCITGLLLYPIGYLVFIYLKLSQLQSSGELVYNTRFRKYTDRAVDTIKVKVDPPIPSWIPILSQVATRRISCAIPIKDERGCSVHFDEDKSELEDHFGDFTPLHGSFYAGASLDEFSRPFLPPSDGQLGISNTCENNSVFILTDDVCRGRVHNKKAKSSTLIAEDDLFALTGWLYERAEEERCLLLDYGIMRLVALRDQGRAVVPDIIIQQADQDLAASPPVPLDRGFEVGSGYQKILADNPDRPWMKKDVNICPWLRKPSCCRSTCIRAPDHIDEIEKQLIHQWLFHRLVELLKIKTLLAYCIYDNTSAKYSDRWLKASPLYDGIDELIELDFRSLVDQVVHVDPLRTQIFLDFASRFPVGTEPWLDIGGTACGERKDFRVTIDEEAFAHHMDNDENSLQSCRVLEEYPLAAIGRKYYRLHRADGREIRATIAVELRHVVTVMRYLPNFKLRVPLRNLDMKLQSDLKIILDTARNNGLFMYVVDRFVTLCTIVILTVDQGDVAVGAQKVLLFLILKLFILIYEVRLNMQDNDGIKRQRWILLLQSLLAGDSFVWFMQTLTLLVLLMGHSEVQQIPSPIASILGILITAATMLTMNWRSFRELLGEYSTTVSDRAVSVKNRLAFYAHRLRERLSKLHFLARYRSTGESVHYGLTIEGIDFAVPALGLFLNGRLEIGDTVSIEEKHLHLIEKGLYYHSITKEAFPHCLLESPRDLARYEADVKPRLTVVIEPRQLRNEEAIGDLAVTVQVVNHTENPSLCAPELDSYFSLYYPPNWRRETEGRERRKVEALAQQWIEQVDAWLASEIGAVKSSLTATADVLRRLHIVIREQLSGEHRLRNVRMRLGRVVGLNQSGRFYCCVLPDGIDWSFDGRRGESMARDRISKAVDVVGCECTFEENVDLTIPCQEQSIVLSVWKTVKDGDDEMVGYTRPIPLPQDGEDISFSLREDISGCINYIDCDLLLPPQRTTNLSLEQVLVKRSPRGTLGSISLRFDTLHMFARGGPPRSFSTDIPFIGRWGEQRVAARNQIAHFVVLADHLKVSKSWRPDPLPLRAALYLPAGVAWLRERLVKGPNREGYGRLPVNEREAELTASIECLLELTATHVVVKWRDTRAEKLIPFRRAIIEEYGCSWEFVFKIMKKAANSVMRENDEITENVDTLTEEEFVAAVDSLLPDLLEKEASHYSETPADSAHRIFTLLDISHRGFISIGDFKCDGTDARNSIPIMVEHRLPLSSLSRISPNFSDRTITLACDDKYATSGEWKALKVALDPEWSPPEVTDHRYSLESFESFQPSRGDTMTFSFPEGHFNMWQKVILKNNMNARRVVVEGYDGQVVDHPRISGCYMRDGWGAQEFPPDSNQRGEALVYTGSWKNHVFDGEGILARKRESTHRQRRRGILRKIAEGFAGSREASEDASGDIIYRGNWVNGKKHGRGTYYFDLRGPDDVAYHCIYEGEFRDDAFCGQGVFRVRDLELVARNENMYPDRIVSYYGTFAGEGNQRGGPGLNETTVYASGSRSRLRVARSGTKMAEFLEYFTQNDEGVQPCGRMPQDDTLSMYVSIKDVVAICLDGVTSVLPLFRDGISLVGEAVDMSLLMRETETYCGEMSSGRPHGRGVKRIPVSTLVAASPPHPSETSHDAFSRSMSSNISGGTVFTAFTTTTTVGGRGKPRSWIKELEIYDGQWRNGLKHGQGRMEFRDGVVYEGQWREDLRHGQGFQTIEAESKVSLLYGYFNFPPGAAAFDGVVRAPESGRPNVYILLWLTGQAELHSPYERYEGGFDGDIRTGHGKIVLTDSSFYEGNFSRNQRHDPEGNGKLFDGDGHLIYEGSWDRDRRTPWCRMMRLQNGHVYTGDLDSYGRPSGKGSLYPSEAMAAPPLYEGQWKAGRFHGEGVLVQNDSTYQGQWFEGRMHGKGVLKQTGVIYDGEWDMNQRQGRGKVTVLNGQYSYTGDWANDVPHGHGDLEDPRFIHENVVFHQGVCQMPFVEEGAPVVSLADCMPINTRTGRQALEDAISMVKPRVEVGKPINLGYGLLNADEHEIYALAATRRPSRAIRHELRRSAMFGTQTFSSNGQ</sequence>
<dbReference type="Proteomes" id="UP000591131">
    <property type="component" value="Unassembled WGS sequence"/>
</dbReference>
<reference evidence="3 4" key="1">
    <citation type="submission" date="2020-04" db="EMBL/GenBank/DDBJ databases">
        <title>Perkinsus chesapeaki whole genome sequence.</title>
        <authorList>
            <person name="Bogema D.R."/>
        </authorList>
    </citation>
    <scope>NUCLEOTIDE SEQUENCE [LARGE SCALE GENOMIC DNA]</scope>
    <source>
        <strain evidence="3">ATCC PRA-425</strain>
    </source>
</reference>
<evidence type="ECO:0000256" key="1">
    <source>
        <dbReference type="ARBA" id="ARBA00022737"/>
    </source>
</evidence>
<organism evidence="3 4">
    <name type="scientific">Perkinsus chesapeaki</name>
    <name type="common">Clam parasite</name>
    <name type="synonym">Perkinsus andrewsi</name>
    <dbReference type="NCBI Taxonomy" id="330153"/>
    <lineage>
        <taxon>Eukaryota</taxon>
        <taxon>Sar</taxon>
        <taxon>Alveolata</taxon>
        <taxon>Perkinsozoa</taxon>
        <taxon>Perkinsea</taxon>
        <taxon>Perkinsida</taxon>
        <taxon>Perkinsidae</taxon>
        <taxon>Perkinsus</taxon>
    </lineage>
</organism>
<dbReference type="EMBL" id="JAAPAO010000159">
    <property type="protein sequence ID" value="KAF4670105.1"/>
    <property type="molecule type" value="Genomic_DNA"/>
</dbReference>
<accession>A0A7J6MEX3</accession>
<dbReference type="GO" id="GO:0016301">
    <property type="term" value="F:kinase activity"/>
    <property type="evidence" value="ECO:0007669"/>
    <property type="project" value="UniProtKB-KW"/>
</dbReference>
<dbReference type="SUPFAM" id="SSF82185">
    <property type="entry name" value="Histone H3 K4-specific methyltransferase SET7/9 N-terminal domain"/>
    <property type="match status" value="4"/>
</dbReference>
<protein>
    <submittedName>
        <fullName evidence="3">Phosphatidylinositol-4-phosphate 5-kinase-like protein 1</fullName>
    </submittedName>
</protein>
<keyword evidence="2" id="KW-0812">Transmembrane</keyword>